<dbReference type="NCBIfam" id="TIGR03764">
    <property type="entry name" value="ICE_PFGI_1_parB"/>
    <property type="match status" value="1"/>
</dbReference>
<name>A0A7X1WCR9_9PSED</name>
<feature type="region of interest" description="Disordered" evidence="1">
    <location>
        <begin position="297"/>
        <end position="365"/>
    </location>
</feature>
<dbReference type="Proteomes" id="UP000441404">
    <property type="component" value="Unassembled WGS sequence"/>
</dbReference>
<dbReference type="AlphaFoldDB" id="A0A7X1WCR9"/>
<dbReference type="Proteomes" id="UP000489190">
    <property type="component" value="Unassembled WGS sequence"/>
</dbReference>
<proteinExistence type="predicted"/>
<gene>
    <name evidence="3" type="ORF">GHO39_03340</name>
    <name evidence="2" type="ORF">GHO40_22200</name>
</gene>
<dbReference type="InterPro" id="IPR036086">
    <property type="entry name" value="ParB/Sulfiredoxin_sf"/>
</dbReference>
<evidence type="ECO:0000256" key="1">
    <source>
        <dbReference type="SAM" id="MobiDB-lite"/>
    </source>
</evidence>
<sequence>MTDASPQEMANKLMSDGFGRSGPVAATLTDPIADTPMIVTLDQLRSYELDPRLTRNPLYEEIKASIRQRGLDAPPPITRRPGADHYIIRNGGNTRLAILRDLWSESKDERFFRIGCLFRPWPERGEIVALTGHLAENELHGGLSFIERALGVEKVRELYEQEDGKSLSQSELARRLKADGYPVPQPHISRMQEAIQFLLPAIPNVLYAGLGRPQVEQLTSLRRAGSRIWDARVTRNSASIDFATLFQDVLMVFDSPGSFAAQRVQDELIGQMADLLGVDYDTLAFEITDSEKRWQLLNSDPHNTSSTATTGQAPTSQPTLSSTVAPPPSASTPRTTETSRTSASDTLSVQDGPATHPPADVNEDQQDKDDHAVLFQEHIVSPAETTDRLQSIQRLVADHTGEAPPDFGTNVLQAIPVQAGGLYPISDVWYIDPSLDTPDRLRIHIAQFAREIANEAGLDDGIVACNEGIGFTCARAFGELDTPSNLPRSLLSLLHALSAPYQPVGSLPARINTAQLAEDLGALLLGQMPTPSSQQVVRLSDSGLVKLFRLLRLARRLLDIEAGITDGDTAMHGS</sequence>
<evidence type="ECO:0000313" key="3">
    <source>
        <dbReference type="EMBL" id="MQT88190.1"/>
    </source>
</evidence>
<protein>
    <recommendedName>
        <fullName evidence="6">ParB/Sulfiredoxin domain-containing protein</fullName>
    </recommendedName>
</protein>
<evidence type="ECO:0000313" key="4">
    <source>
        <dbReference type="Proteomes" id="UP000441404"/>
    </source>
</evidence>
<feature type="compositionally biased region" description="Low complexity" evidence="1">
    <location>
        <begin position="331"/>
        <end position="344"/>
    </location>
</feature>
<organism evidence="2 4">
    <name type="scientific">Pseudomonas helleri</name>
    <dbReference type="NCBI Taxonomy" id="1608996"/>
    <lineage>
        <taxon>Bacteria</taxon>
        <taxon>Pseudomonadati</taxon>
        <taxon>Pseudomonadota</taxon>
        <taxon>Gammaproteobacteria</taxon>
        <taxon>Pseudomonadales</taxon>
        <taxon>Pseudomonadaceae</taxon>
        <taxon>Pseudomonas</taxon>
    </lineage>
</organism>
<evidence type="ECO:0008006" key="6">
    <source>
        <dbReference type="Google" id="ProtNLM"/>
    </source>
</evidence>
<dbReference type="SUPFAM" id="SSF110849">
    <property type="entry name" value="ParB/Sulfiredoxin"/>
    <property type="match status" value="1"/>
</dbReference>
<evidence type="ECO:0000313" key="5">
    <source>
        <dbReference type="Proteomes" id="UP000489190"/>
    </source>
</evidence>
<dbReference type="EMBL" id="WIWI01000007">
    <property type="protein sequence ID" value="MQT88190.1"/>
    <property type="molecule type" value="Genomic_DNA"/>
</dbReference>
<evidence type="ECO:0000313" key="2">
    <source>
        <dbReference type="EMBL" id="MQT49415.1"/>
    </source>
</evidence>
<feature type="compositionally biased region" description="Polar residues" evidence="1">
    <location>
        <begin position="297"/>
        <end position="317"/>
    </location>
</feature>
<reference evidence="4 5" key="1">
    <citation type="submission" date="2019-10" db="EMBL/GenBank/DDBJ databases">
        <title>Evaluation of single-gene subtyping targets for Pseudomonas.</title>
        <authorList>
            <person name="Reichler S.J."/>
            <person name="Orsi R.H."/>
            <person name="Wiedmann M."/>
            <person name="Martin N.H."/>
            <person name="Murphy S.I."/>
        </authorList>
    </citation>
    <scope>NUCLEOTIDE SEQUENCE [LARGE SCALE GENOMIC DNA]</scope>
    <source>
        <strain evidence="3 5">FSL R10-3254</strain>
        <strain evidence="2 4">FSL R10-3257</strain>
    </source>
</reference>
<accession>A0A7X1WCR9</accession>
<comment type="caution">
    <text evidence="2">The sequence shown here is derived from an EMBL/GenBank/DDBJ whole genome shotgun (WGS) entry which is preliminary data.</text>
</comment>
<dbReference type="EMBL" id="WIWJ01000053">
    <property type="protein sequence ID" value="MQT49415.1"/>
    <property type="molecule type" value="Genomic_DNA"/>
</dbReference>
<dbReference type="RefSeq" id="WP_153326698.1">
    <property type="nucleotide sequence ID" value="NZ_WIWI01000007.1"/>
</dbReference>
<dbReference type="InterPro" id="IPR022304">
    <property type="entry name" value="ICE_PFGI_1_ParB"/>
</dbReference>